<dbReference type="Gene3D" id="1.20.140.160">
    <property type="match status" value="1"/>
</dbReference>
<dbReference type="InterPro" id="IPR013324">
    <property type="entry name" value="RNA_pol_sigma_r3/r4-like"/>
</dbReference>
<dbReference type="SUPFAM" id="SSF88659">
    <property type="entry name" value="Sigma3 and sigma4 domains of RNA polymerase sigma factors"/>
    <property type="match status" value="1"/>
</dbReference>
<proteinExistence type="predicted"/>
<evidence type="ECO:0000313" key="2">
    <source>
        <dbReference type="EMBL" id="QBE98915.1"/>
    </source>
</evidence>
<name>A0A4P6M426_9FIRM</name>
<gene>
    <name evidence="2" type="ORF">PMF13cell1_04484</name>
</gene>
<organism evidence="2 3">
    <name type="scientific">Blautia producta</name>
    <dbReference type="NCBI Taxonomy" id="33035"/>
    <lineage>
        <taxon>Bacteria</taxon>
        <taxon>Bacillati</taxon>
        <taxon>Bacillota</taxon>
        <taxon>Clostridia</taxon>
        <taxon>Lachnospirales</taxon>
        <taxon>Lachnospiraceae</taxon>
        <taxon>Blautia</taxon>
    </lineage>
</organism>
<evidence type="ECO:0000313" key="3">
    <source>
        <dbReference type="Proteomes" id="UP000289794"/>
    </source>
</evidence>
<dbReference type="Proteomes" id="UP000289794">
    <property type="component" value="Chromosome"/>
</dbReference>
<evidence type="ECO:0000259" key="1">
    <source>
        <dbReference type="Pfam" id="PF04545"/>
    </source>
</evidence>
<sequence>MDKKTLEKYKSWKREAKLINKQISKLKERRDALPVIKGKVQSSDNEFPYTQRRVSVEMYEPKEADKIKWDIIKKQMQRNKIELKMMEIEDFIDSIPPGETKEIFEMYFLQGMKQSEVADTIGYSRGRISQKISEYLKD</sequence>
<feature type="domain" description="RNA polymerase sigma-70 region 4" evidence="1">
    <location>
        <begin position="99"/>
        <end position="134"/>
    </location>
</feature>
<dbReference type="KEGG" id="bpro:PMF13cell1_04484"/>
<dbReference type="GO" id="GO:0003700">
    <property type="term" value="F:DNA-binding transcription factor activity"/>
    <property type="evidence" value="ECO:0007669"/>
    <property type="project" value="InterPro"/>
</dbReference>
<dbReference type="InterPro" id="IPR007630">
    <property type="entry name" value="RNA_pol_sigma70_r4"/>
</dbReference>
<dbReference type="RefSeq" id="WP_130182176.1">
    <property type="nucleotide sequence ID" value="NZ_CP035945.1"/>
</dbReference>
<dbReference type="AlphaFoldDB" id="A0A4P6M426"/>
<reference evidence="2 3" key="1">
    <citation type="submission" date="2019-01" db="EMBL/GenBank/DDBJ databases">
        <title>PMF-metabolizing Aryl O-demethylase.</title>
        <authorList>
            <person name="Kim M."/>
        </authorList>
    </citation>
    <scope>NUCLEOTIDE SEQUENCE [LARGE SCALE GENOMIC DNA]</scope>
    <source>
        <strain evidence="2 3">PMF1</strain>
    </source>
</reference>
<dbReference type="Pfam" id="PF04545">
    <property type="entry name" value="Sigma70_r4"/>
    <property type="match status" value="1"/>
</dbReference>
<dbReference type="EMBL" id="CP035945">
    <property type="protein sequence ID" value="QBE98915.1"/>
    <property type="molecule type" value="Genomic_DNA"/>
</dbReference>
<accession>A0A4P6M426</accession>
<protein>
    <recommendedName>
        <fullName evidence="1">RNA polymerase sigma-70 region 4 domain-containing protein</fullName>
    </recommendedName>
</protein>
<dbReference type="GO" id="GO:0006352">
    <property type="term" value="P:DNA-templated transcription initiation"/>
    <property type="evidence" value="ECO:0007669"/>
    <property type="project" value="InterPro"/>
</dbReference>